<accession>A0A3N4HQS7</accession>
<dbReference type="EMBL" id="ML119749">
    <property type="protein sequence ID" value="RPA76182.1"/>
    <property type="molecule type" value="Genomic_DNA"/>
</dbReference>
<protein>
    <submittedName>
        <fullName evidence="1">Uncharacterized protein</fullName>
    </submittedName>
</protein>
<name>A0A3N4HQS7_ASCIM</name>
<sequence>MPPQPDQEPTRSWFNFDPIPSSALDLPDLTPLLAAEYSRLNPDKPSLPRSRKGNILAKQALEDLKSCGQAGRVRGIATSKLLILALMGLKHGDILKKDAKLWGSISVLAADLYKARSSYAPKSDTVDRLKFDLEWLTIGLAFPNNFKPEFDSQIRVVVTRARLSPLRSLFIDDVEVPVAVHTSLEIATEILPGYKCRWGSFKRLKDLCGEFLPGYVIRKLEEGNPHNAIARDLYDLVCRKIQGISLTGTMELRDVATFSNKESCCKRSILEESTKELGAFFLKKQETDVTLEQIALQLSDLRNYLRSDGITSGSWEKHTKGCWAWRIGHALARVGLETQSPGFEGWVLFVMGTPHNYSPLVREQFTENKSPILRQHTPPM</sequence>
<dbReference type="Proteomes" id="UP000275078">
    <property type="component" value="Unassembled WGS sequence"/>
</dbReference>
<keyword evidence="2" id="KW-1185">Reference proteome</keyword>
<evidence type="ECO:0000313" key="2">
    <source>
        <dbReference type="Proteomes" id="UP000275078"/>
    </source>
</evidence>
<dbReference type="AlphaFoldDB" id="A0A3N4HQS7"/>
<reference evidence="1 2" key="1">
    <citation type="journal article" date="2018" name="Nat. Ecol. Evol.">
        <title>Pezizomycetes genomes reveal the molecular basis of ectomycorrhizal truffle lifestyle.</title>
        <authorList>
            <person name="Murat C."/>
            <person name="Payen T."/>
            <person name="Noel B."/>
            <person name="Kuo A."/>
            <person name="Morin E."/>
            <person name="Chen J."/>
            <person name="Kohler A."/>
            <person name="Krizsan K."/>
            <person name="Balestrini R."/>
            <person name="Da Silva C."/>
            <person name="Montanini B."/>
            <person name="Hainaut M."/>
            <person name="Levati E."/>
            <person name="Barry K.W."/>
            <person name="Belfiori B."/>
            <person name="Cichocki N."/>
            <person name="Clum A."/>
            <person name="Dockter R.B."/>
            <person name="Fauchery L."/>
            <person name="Guy J."/>
            <person name="Iotti M."/>
            <person name="Le Tacon F."/>
            <person name="Lindquist E.A."/>
            <person name="Lipzen A."/>
            <person name="Malagnac F."/>
            <person name="Mello A."/>
            <person name="Molinier V."/>
            <person name="Miyauchi S."/>
            <person name="Poulain J."/>
            <person name="Riccioni C."/>
            <person name="Rubini A."/>
            <person name="Sitrit Y."/>
            <person name="Splivallo R."/>
            <person name="Traeger S."/>
            <person name="Wang M."/>
            <person name="Zifcakova L."/>
            <person name="Wipf D."/>
            <person name="Zambonelli A."/>
            <person name="Paolocci F."/>
            <person name="Nowrousian M."/>
            <person name="Ottonello S."/>
            <person name="Baldrian P."/>
            <person name="Spatafora J.W."/>
            <person name="Henrissat B."/>
            <person name="Nagy L.G."/>
            <person name="Aury J.M."/>
            <person name="Wincker P."/>
            <person name="Grigoriev I.V."/>
            <person name="Bonfante P."/>
            <person name="Martin F.M."/>
        </authorList>
    </citation>
    <scope>NUCLEOTIDE SEQUENCE [LARGE SCALE GENOMIC DNA]</scope>
    <source>
        <strain evidence="1 2">RN42</strain>
    </source>
</reference>
<organism evidence="1 2">
    <name type="scientific">Ascobolus immersus RN42</name>
    <dbReference type="NCBI Taxonomy" id="1160509"/>
    <lineage>
        <taxon>Eukaryota</taxon>
        <taxon>Fungi</taxon>
        <taxon>Dikarya</taxon>
        <taxon>Ascomycota</taxon>
        <taxon>Pezizomycotina</taxon>
        <taxon>Pezizomycetes</taxon>
        <taxon>Pezizales</taxon>
        <taxon>Ascobolaceae</taxon>
        <taxon>Ascobolus</taxon>
    </lineage>
</organism>
<evidence type="ECO:0000313" key="1">
    <source>
        <dbReference type="EMBL" id="RPA76182.1"/>
    </source>
</evidence>
<gene>
    <name evidence="1" type="ORF">BJ508DRAFT_10672</name>
</gene>
<proteinExistence type="predicted"/>